<dbReference type="EMBL" id="JAUIYO010000001">
    <property type="protein sequence ID" value="MFK2824720.1"/>
    <property type="molecule type" value="Genomic_DNA"/>
</dbReference>
<dbReference type="RefSeq" id="WP_404314491.1">
    <property type="nucleotide sequence ID" value="NZ_JAUIYO010000001.1"/>
</dbReference>
<organism evidence="1 2">
    <name type="scientific">Bacillus lumedeiriae</name>
    <dbReference type="NCBI Taxonomy" id="3058829"/>
    <lineage>
        <taxon>Bacteria</taxon>
        <taxon>Bacillati</taxon>
        <taxon>Bacillota</taxon>
        <taxon>Bacilli</taxon>
        <taxon>Bacillales</taxon>
        <taxon>Bacillaceae</taxon>
        <taxon>Bacillus</taxon>
    </lineage>
</organism>
<protein>
    <submittedName>
        <fullName evidence="1">YpzG family protein</fullName>
    </submittedName>
</protein>
<accession>A0ABW8I695</accession>
<reference evidence="1 2" key="1">
    <citation type="submission" date="2023-07" db="EMBL/GenBank/DDBJ databases">
        <title>Bacillus lucianemedeirus sp. nov, a new species isolated from an immunobiological production facility.</title>
        <authorList>
            <person name="Costa L.V."/>
            <person name="Miranda R.V.S.L."/>
            <person name="Brandao M.L.L."/>
            <person name="Reis C.M.F."/>
            <person name="Frazao A.M."/>
            <person name="Cruz F.V."/>
            <person name="Baio P.V.P."/>
            <person name="Veras J.F.C."/>
            <person name="Ramos J.N."/>
            <person name="Vieira V."/>
        </authorList>
    </citation>
    <scope>NUCLEOTIDE SEQUENCE [LARGE SCALE GENOMIC DNA]</scope>
    <source>
        <strain evidence="1 2">B190/17</strain>
    </source>
</reference>
<name>A0ABW8I695_9BACI</name>
<comment type="caution">
    <text evidence="1">The sequence shown here is derived from an EMBL/GenBank/DDBJ whole genome shotgun (WGS) entry which is preliminary data.</text>
</comment>
<dbReference type="InterPro" id="IPR025413">
    <property type="entry name" value="YpzG-like"/>
</dbReference>
<evidence type="ECO:0000313" key="1">
    <source>
        <dbReference type="EMBL" id="MFK2824720.1"/>
    </source>
</evidence>
<gene>
    <name evidence="1" type="ORF">QYG89_03265</name>
</gene>
<sequence length="51" mass="6059">MTKKAYLDPKSQKIHHNWTRPKRTNSQVNGHTEMTLRTMLNKSVSNENRFC</sequence>
<evidence type="ECO:0000313" key="2">
    <source>
        <dbReference type="Proteomes" id="UP001619911"/>
    </source>
</evidence>
<dbReference type="Pfam" id="PF14139">
    <property type="entry name" value="YpzG"/>
    <property type="match status" value="1"/>
</dbReference>
<dbReference type="Proteomes" id="UP001619911">
    <property type="component" value="Unassembled WGS sequence"/>
</dbReference>
<proteinExistence type="predicted"/>
<keyword evidence="2" id="KW-1185">Reference proteome</keyword>